<protein>
    <submittedName>
        <fullName evidence="2">Nucleoside-diphosphate-sugar epimerase</fullName>
    </submittedName>
</protein>
<dbReference type="EMBL" id="JACHOA010000013">
    <property type="protein sequence ID" value="MBB4615804.1"/>
    <property type="molecule type" value="Genomic_DNA"/>
</dbReference>
<dbReference type="SUPFAM" id="SSF51735">
    <property type="entry name" value="NAD(P)-binding Rossmann-fold domains"/>
    <property type="match status" value="1"/>
</dbReference>
<dbReference type="InterPro" id="IPR036291">
    <property type="entry name" value="NAD(P)-bd_dom_sf"/>
</dbReference>
<reference evidence="2 3" key="1">
    <citation type="submission" date="2020-08" db="EMBL/GenBank/DDBJ databases">
        <title>Genomic Encyclopedia of Type Strains, Phase IV (KMG-IV): sequencing the most valuable type-strain genomes for metagenomic binning, comparative biology and taxonomic classification.</title>
        <authorList>
            <person name="Goeker M."/>
        </authorList>
    </citation>
    <scope>NUCLEOTIDE SEQUENCE [LARGE SCALE GENOMIC DNA]</scope>
    <source>
        <strain evidence="2 3">DSM 17507</strain>
    </source>
</reference>
<dbReference type="GO" id="GO:0004029">
    <property type="term" value="F:aldehyde dehydrogenase (NAD+) activity"/>
    <property type="evidence" value="ECO:0007669"/>
    <property type="project" value="TreeGrafter"/>
</dbReference>
<dbReference type="Pfam" id="PF01370">
    <property type="entry name" value="Epimerase"/>
    <property type="match status" value="1"/>
</dbReference>
<dbReference type="InterPro" id="IPR001509">
    <property type="entry name" value="Epimerase_deHydtase"/>
</dbReference>
<dbReference type="InterPro" id="IPR051783">
    <property type="entry name" value="NAD(P)-dependent_oxidoreduct"/>
</dbReference>
<keyword evidence="3" id="KW-1185">Reference proteome</keyword>
<organism evidence="2 3">
    <name type="scientific">Novosphingobium taihuense</name>
    <dbReference type="NCBI Taxonomy" id="260085"/>
    <lineage>
        <taxon>Bacteria</taxon>
        <taxon>Pseudomonadati</taxon>
        <taxon>Pseudomonadota</taxon>
        <taxon>Alphaproteobacteria</taxon>
        <taxon>Sphingomonadales</taxon>
        <taxon>Sphingomonadaceae</taxon>
        <taxon>Novosphingobium</taxon>
    </lineage>
</organism>
<evidence type="ECO:0000313" key="2">
    <source>
        <dbReference type="EMBL" id="MBB4615804.1"/>
    </source>
</evidence>
<feature type="domain" description="NAD-dependent epimerase/dehydratase" evidence="1">
    <location>
        <begin position="6"/>
        <end position="231"/>
    </location>
</feature>
<proteinExistence type="predicted"/>
<dbReference type="OrthoDB" id="9778052at2"/>
<sequence>MSGRRILVTGATGGLGHALVREALVRGHSVVATGRSRDAGEALAGMGAEFAPLDLSDQSAPLASLIEGCDGVIHAAALSASWGRRRDFVAANVTMTRKLLDVAAASGVQRFVFVSSPSIFACHRDRLSIGESDIPERPLNFYAQTKLAAERLVLAPRGDAMACCAIRPRALVGAGDRVVLPRLAELAQRARMPLPGGGVALVELTDLRDAAWAICEAEERAPALCGHAINISGGRPVAVRDLAMRLAESLGTRPKLVAVPIGLARLLAATLEGIARATGSRKEPVLTRYTLATLGWSQTFNHEPAQRLLGYQPRYDAVDSLLDEASKLARAGGSA</sequence>
<dbReference type="PANTHER" id="PTHR48079:SF6">
    <property type="entry name" value="NAD(P)-BINDING DOMAIN-CONTAINING PROTEIN-RELATED"/>
    <property type="match status" value="1"/>
</dbReference>
<comment type="caution">
    <text evidence="2">The sequence shown here is derived from an EMBL/GenBank/DDBJ whole genome shotgun (WGS) entry which is preliminary data.</text>
</comment>
<evidence type="ECO:0000313" key="3">
    <source>
        <dbReference type="Proteomes" id="UP000538566"/>
    </source>
</evidence>
<accession>A0A7W7AEZ7</accession>
<dbReference type="AlphaFoldDB" id="A0A7W7AEZ7"/>
<dbReference type="Gene3D" id="3.40.50.720">
    <property type="entry name" value="NAD(P)-binding Rossmann-like Domain"/>
    <property type="match status" value="1"/>
</dbReference>
<dbReference type="Proteomes" id="UP000538566">
    <property type="component" value="Unassembled WGS sequence"/>
</dbReference>
<dbReference type="InterPro" id="IPR020904">
    <property type="entry name" value="Sc_DH/Rdtase_CS"/>
</dbReference>
<dbReference type="PANTHER" id="PTHR48079">
    <property type="entry name" value="PROTEIN YEEZ"/>
    <property type="match status" value="1"/>
</dbReference>
<dbReference type="GO" id="GO:0005737">
    <property type="term" value="C:cytoplasm"/>
    <property type="evidence" value="ECO:0007669"/>
    <property type="project" value="TreeGrafter"/>
</dbReference>
<gene>
    <name evidence="2" type="ORF">GGR37_004108</name>
</gene>
<dbReference type="RefSeq" id="WP_158637814.1">
    <property type="nucleotide sequence ID" value="NZ_JACHOA010000013.1"/>
</dbReference>
<name>A0A7W7AEZ7_9SPHN</name>
<evidence type="ECO:0000259" key="1">
    <source>
        <dbReference type="Pfam" id="PF01370"/>
    </source>
</evidence>
<dbReference type="PROSITE" id="PS00061">
    <property type="entry name" value="ADH_SHORT"/>
    <property type="match status" value="1"/>
</dbReference>